<dbReference type="Pfam" id="PF04230">
    <property type="entry name" value="PS_pyruv_trans"/>
    <property type="match status" value="1"/>
</dbReference>
<evidence type="ECO:0000259" key="1">
    <source>
        <dbReference type="Pfam" id="PF04230"/>
    </source>
</evidence>
<protein>
    <recommendedName>
        <fullName evidence="1">Polysaccharide pyruvyl transferase domain-containing protein</fullName>
    </recommendedName>
</protein>
<accession>A0A161VPP4</accession>
<evidence type="ECO:0000313" key="3">
    <source>
        <dbReference type="Proteomes" id="UP000076555"/>
    </source>
</evidence>
<name>A0A161VPP4_NODSP</name>
<reference evidence="2 3" key="1">
    <citation type="submission" date="2016-04" db="EMBL/GenBank/DDBJ databases">
        <title>Draft Genome Assembly of the Bloom-forming Cyanobacterium Nodularia spumigena Strain CENA596 in Shrimp Production Ponds.</title>
        <authorList>
            <person name="Popin R.V."/>
            <person name="Rigonato J."/>
            <person name="Abreu V.A."/>
            <person name="Andreote A.P."/>
            <person name="Silveira S.B."/>
            <person name="Odebrecht C."/>
            <person name="Fiore M.F."/>
        </authorList>
    </citation>
    <scope>NUCLEOTIDE SEQUENCE [LARGE SCALE GENOMIC DNA]</scope>
    <source>
        <strain evidence="2 3">CENA596</strain>
    </source>
</reference>
<dbReference type="EMBL" id="LWAJ01000215">
    <property type="protein sequence ID" value="KZL48955.1"/>
    <property type="molecule type" value="Genomic_DNA"/>
</dbReference>
<feature type="domain" description="Polysaccharide pyruvyl transferase" evidence="1">
    <location>
        <begin position="13"/>
        <end position="324"/>
    </location>
</feature>
<comment type="caution">
    <text evidence="2">The sequence shown here is derived from an EMBL/GenBank/DDBJ whole genome shotgun (WGS) entry which is preliminary data.</text>
</comment>
<dbReference type="PANTHER" id="PTHR36836:SF1">
    <property type="entry name" value="COLANIC ACID BIOSYNTHESIS PROTEIN WCAK"/>
    <property type="match status" value="1"/>
</dbReference>
<evidence type="ECO:0000313" key="2">
    <source>
        <dbReference type="EMBL" id="KZL48955.1"/>
    </source>
</evidence>
<dbReference type="InterPro" id="IPR007345">
    <property type="entry name" value="Polysacch_pyruvyl_Trfase"/>
</dbReference>
<dbReference type="Proteomes" id="UP000076555">
    <property type="component" value="Unassembled WGS sequence"/>
</dbReference>
<organism evidence="2 3">
    <name type="scientific">Nodularia spumigena CENA596</name>
    <dbReference type="NCBI Taxonomy" id="1819295"/>
    <lineage>
        <taxon>Bacteria</taxon>
        <taxon>Bacillati</taxon>
        <taxon>Cyanobacteriota</taxon>
        <taxon>Cyanophyceae</taxon>
        <taxon>Nostocales</taxon>
        <taxon>Nodulariaceae</taxon>
        <taxon>Nodularia</taxon>
    </lineage>
</organism>
<proteinExistence type="predicted"/>
<sequence length="398" mass="44998">MRVIITGVTGFRNRGVDALVTTTIEQLNVINKQINIIVQTKTPEYDCEKLKVFKNVTTFGYPSNFKDKVRDKFSSFHHKFAFDYNLIKNSGLLIASGGDLFTSDYSGSLEFYLKPLKLALKLNVPIVFLGQSISFNTEKEENAFLDVAQNAKLITVRENISYRYLVEKLGLSTNIVKQTADSAFLLKIPSSQTINNLLLSYGCKQEKPLVVICPSQAITKYRNIDRKSHFKAWTQVIDVILNKLHAEVLIIPHSQYPEGDDRIIGSNLHLFFDYDSRIHLAGIDHTASEFKGLISHANFVISERMHSAIAGLSTCIPTLVIGYSVKAEGIISDLLEKKLPEKEMLIDINDFVKPGLASQQLLIAWQRQHEVKTELQKVFPQMQDKARGNFELIKKLFA</sequence>
<dbReference type="PANTHER" id="PTHR36836">
    <property type="entry name" value="COLANIC ACID BIOSYNTHESIS PROTEIN WCAK"/>
    <property type="match status" value="1"/>
</dbReference>
<dbReference type="RefSeq" id="WP_063873511.1">
    <property type="nucleotide sequence ID" value="NZ_CAWMRI010000215.1"/>
</dbReference>
<gene>
    <name evidence="2" type="ORF">A2T98_15275</name>
</gene>
<dbReference type="OrthoDB" id="1814359at2"/>
<dbReference type="AlphaFoldDB" id="A0A161VPP4"/>